<proteinExistence type="inferred from homology"/>
<dbReference type="Proteomes" id="UP000249458">
    <property type="component" value="Unassembled WGS sequence"/>
</dbReference>
<gene>
    <name evidence="2" type="ORF">B1207_04025</name>
</gene>
<dbReference type="InterPro" id="IPR011978">
    <property type="entry name" value="YgfB-like"/>
</dbReference>
<reference evidence="2 3" key="1">
    <citation type="submission" date="2017-02" db="EMBL/GenBank/DDBJ databases">
        <title>Legionella quilivanii strain from human: case report and whole genome sequencing analysis.</title>
        <authorList>
            <person name="Lalancette C."/>
            <person name="Leduc J.-M."/>
            <person name="Levesque S."/>
            <person name="Fournier E."/>
            <person name="Saoud J."/>
            <person name="Faucher S.P."/>
            <person name="Bernard K."/>
            <person name="Martineau C."/>
            <person name="Longtin J."/>
        </authorList>
    </citation>
    <scope>NUCLEOTIDE SEQUENCE [LARGE SCALE GENOMIC DNA]</scope>
    <source>
        <strain evidence="2 3">ID143958</strain>
    </source>
</reference>
<evidence type="ECO:0008006" key="4">
    <source>
        <dbReference type="Google" id="ProtNLM"/>
    </source>
</evidence>
<evidence type="ECO:0000313" key="2">
    <source>
        <dbReference type="EMBL" id="RAP37351.1"/>
    </source>
</evidence>
<dbReference type="Pfam" id="PF03695">
    <property type="entry name" value="UPF0149"/>
    <property type="match status" value="1"/>
</dbReference>
<dbReference type="AlphaFoldDB" id="A0A364LKU0"/>
<dbReference type="PANTHER" id="PTHR37528">
    <property type="entry name" value="UPF0149 PROTEIN YGFB"/>
    <property type="match status" value="1"/>
</dbReference>
<evidence type="ECO:0000256" key="1">
    <source>
        <dbReference type="ARBA" id="ARBA00038308"/>
    </source>
</evidence>
<sequence length="194" mass="22018">MSNEFTHLRLPAYQTFDEKVSVLNLPISSSELHGVLCGYLCAGAISEGETYVRALMIDYRKNEETKLAAMAMFDVYSVSHHQINNMDFDFQLLLPDEHIPLIDRAKAFSEWCEGFTQGLTMAGIGLMELKEEESQEALQHLQEFAELDYQSLEVDEDDEKALMEVSEYARMAVLRLHGDLNENQSNRGSSTSTH</sequence>
<dbReference type="SUPFAM" id="SSF101327">
    <property type="entry name" value="YgfB-like"/>
    <property type="match status" value="1"/>
</dbReference>
<accession>A0A364LKU0</accession>
<dbReference type="Gene3D" id="1.20.120.740">
    <property type="entry name" value="YgfB uncharacterised protein family UPF0149, PF03695"/>
    <property type="match status" value="1"/>
</dbReference>
<evidence type="ECO:0000313" key="3">
    <source>
        <dbReference type="Proteomes" id="UP000249458"/>
    </source>
</evidence>
<protein>
    <recommendedName>
        <fullName evidence="4">YecA family protein</fullName>
    </recommendedName>
</protein>
<comment type="similarity">
    <text evidence="1">Belongs to the UPF0149 family.</text>
</comment>
<name>A0A364LKU0_9GAMM</name>
<dbReference type="PANTHER" id="PTHR37528:SF1">
    <property type="entry name" value="UPF0149 PROTEIN YGFB"/>
    <property type="match status" value="1"/>
</dbReference>
<dbReference type="RefSeq" id="WP_112218721.1">
    <property type="nucleotide sequence ID" value="NZ_MVJN01000003.1"/>
</dbReference>
<dbReference type="GO" id="GO:0005829">
    <property type="term" value="C:cytosol"/>
    <property type="evidence" value="ECO:0007669"/>
    <property type="project" value="TreeGrafter"/>
</dbReference>
<dbReference type="EMBL" id="MVJN01000003">
    <property type="protein sequence ID" value="RAP37351.1"/>
    <property type="molecule type" value="Genomic_DNA"/>
</dbReference>
<organism evidence="2 3">
    <name type="scientific">Legionella quinlivanii</name>
    <dbReference type="NCBI Taxonomy" id="45073"/>
    <lineage>
        <taxon>Bacteria</taxon>
        <taxon>Pseudomonadati</taxon>
        <taxon>Pseudomonadota</taxon>
        <taxon>Gammaproteobacteria</taxon>
        <taxon>Legionellales</taxon>
        <taxon>Legionellaceae</taxon>
        <taxon>Legionella</taxon>
    </lineage>
</organism>
<comment type="caution">
    <text evidence="2">The sequence shown here is derived from an EMBL/GenBank/DDBJ whole genome shotgun (WGS) entry which is preliminary data.</text>
</comment>
<dbReference type="InterPro" id="IPR036255">
    <property type="entry name" value="YgfB-like_sf"/>
</dbReference>